<feature type="region of interest" description="Disordered" evidence="1">
    <location>
        <begin position="224"/>
        <end position="283"/>
    </location>
</feature>
<evidence type="ECO:0000313" key="2">
    <source>
        <dbReference type="EMBL" id="KAF2137420.1"/>
    </source>
</evidence>
<name>A0A6A6B072_9PEZI</name>
<protein>
    <submittedName>
        <fullName evidence="2">Uncharacterized protein</fullName>
    </submittedName>
</protein>
<keyword evidence="3" id="KW-1185">Reference proteome</keyword>
<dbReference type="Proteomes" id="UP000799438">
    <property type="component" value="Unassembled WGS sequence"/>
</dbReference>
<reference evidence="2" key="1">
    <citation type="journal article" date="2020" name="Stud. Mycol.">
        <title>101 Dothideomycetes genomes: a test case for predicting lifestyles and emergence of pathogens.</title>
        <authorList>
            <person name="Haridas S."/>
            <person name="Albert R."/>
            <person name="Binder M."/>
            <person name="Bloem J."/>
            <person name="Labutti K."/>
            <person name="Salamov A."/>
            <person name="Andreopoulos B."/>
            <person name="Baker S."/>
            <person name="Barry K."/>
            <person name="Bills G."/>
            <person name="Bluhm B."/>
            <person name="Cannon C."/>
            <person name="Castanera R."/>
            <person name="Culley D."/>
            <person name="Daum C."/>
            <person name="Ezra D."/>
            <person name="Gonzalez J."/>
            <person name="Henrissat B."/>
            <person name="Kuo A."/>
            <person name="Liang C."/>
            <person name="Lipzen A."/>
            <person name="Lutzoni F."/>
            <person name="Magnuson J."/>
            <person name="Mondo S."/>
            <person name="Nolan M."/>
            <person name="Ohm R."/>
            <person name="Pangilinan J."/>
            <person name="Park H.-J."/>
            <person name="Ramirez L."/>
            <person name="Alfaro M."/>
            <person name="Sun H."/>
            <person name="Tritt A."/>
            <person name="Yoshinaga Y."/>
            <person name="Zwiers L.-H."/>
            <person name="Turgeon B."/>
            <person name="Goodwin S."/>
            <person name="Spatafora J."/>
            <person name="Crous P."/>
            <person name="Grigoriev I."/>
        </authorList>
    </citation>
    <scope>NUCLEOTIDE SEQUENCE</scope>
    <source>
        <strain evidence="2">CBS 121167</strain>
    </source>
</reference>
<dbReference type="EMBL" id="ML995503">
    <property type="protein sequence ID" value="KAF2137420.1"/>
    <property type="molecule type" value="Genomic_DNA"/>
</dbReference>
<sequence length="478" mass="51665">MAAPMGNLLHERILVEWMDAHSTVPSSLGSCSLANKQAPNFTIQTDFNPETRDHHILLSLFIAVRAAGRTLKREMLLIIPPSALGSNPTSAVTFEAMQASQLGSSSGLSNAVFQEADISDSGRVICVCFDLAAPGFVVMPKTTAKTIKPSTSTSYDLLLGLKSLSATRRFAVYMKYSDYAMQGLRKLHEHWRLRGPSQNEVNLWGMYDGRDAVLVDWNKVTYGNRAETEPPSYEDGPAKPSIEPSAPSAASHPLSHPTYPPTVPQPNQTSTIESGDMLDVPNTPSEILCEIDSDGEEYALQAARKASLEPTRPVSLASAPTPPNLLSELLAWVRGAHAINRDAHAHHALQSKLSALGQYARTNNVAAFDATRAWCSTLLFWDPTDDEDGSIVGTINDLRARDIVADMAGLCRWASGRQRGCEMAVPSVRDKFLRVGKAARAVVASKTGAEVATYEARKEEVIAGVLVAVGRAGTGSWR</sequence>
<gene>
    <name evidence="2" type="ORF">K452DRAFT_291663</name>
</gene>
<dbReference type="OrthoDB" id="3918618at2759"/>
<dbReference type="GeneID" id="54298719"/>
<feature type="compositionally biased region" description="Low complexity" evidence="1">
    <location>
        <begin position="238"/>
        <end position="257"/>
    </location>
</feature>
<accession>A0A6A6B072</accession>
<evidence type="ECO:0000313" key="3">
    <source>
        <dbReference type="Proteomes" id="UP000799438"/>
    </source>
</evidence>
<dbReference type="AlphaFoldDB" id="A0A6A6B072"/>
<evidence type="ECO:0000256" key="1">
    <source>
        <dbReference type="SAM" id="MobiDB-lite"/>
    </source>
</evidence>
<organism evidence="2 3">
    <name type="scientific">Aplosporella prunicola CBS 121167</name>
    <dbReference type="NCBI Taxonomy" id="1176127"/>
    <lineage>
        <taxon>Eukaryota</taxon>
        <taxon>Fungi</taxon>
        <taxon>Dikarya</taxon>
        <taxon>Ascomycota</taxon>
        <taxon>Pezizomycotina</taxon>
        <taxon>Dothideomycetes</taxon>
        <taxon>Dothideomycetes incertae sedis</taxon>
        <taxon>Botryosphaeriales</taxon>
        <taxon>Aplosporellaceae</taxon>
        <taxon>Aplosporella</taxon>
    </lineage>
</organism>
<proteinExistence type="predicted"/>
<dbReference type="RefSeq" id="XP_033393136.1">
    <property type="nucleotide sequence ID" value="XM_033541223.1"/>
</dbReference>